<comment type="caution">
    <text evidence="3">The sequence shown here is derived from an EMBL/GenBank/DDBJ whole genome shotgun (WGS) entry which is preliminary data.</text>
</comment>
<dbReference type="PROSITE" id="PS51819">
    <property type="entry name" value="VOC"/>
    <property type="match status" value="1"/>
</dbReference>
<dbReference type="STRING" id="1220554.GCA_001552135_05805"/>
<dbReference type="EMBL" id="VSFG01000003">
    <property type="protein sequence ID" value="TYB45459.1"/>
    <property type="molecule type" value="Genomic_DNA"/>
</dbReference>
<feature type="domain" description="VOC" evidence="2">
    <location>
        <begin position="39"/>
        <end position="173"/>
    </location>
</feature>
<keyword evidence="4" id="KW-1185">Reference proteome</keyword>
<evidence type="ECO:0000259" key="2">
    <source>
        <dbReference type="PROSITE" id="PS51819"/>
    </source>
</evidence>
<protein>
    <submittedName>
        <fullName evidence="3">VOC family protein</fullName>
    </submittedName>
</protein>
<gene>
    <name evidence="3" type="ORF">FXF69_18655</name>
</gene>
<dbReference type="CDD" id="cd06587">
    <property type="entry name" value="VOC"/>
    <property type="match status" value="1"/>
</dbReference>
<accession>A0A5D0NME1</accession>
<name>A0A5D0NME1_9ACTN</name>
<proteinExistence type="predicted"/>
<dbReference type="InterPro" id="IPR052537">
    <property type="entry name" value="Extradiol_RC_dioxygenase"/>
</dbReference>
<organism evidence="3 4">
    <name type="scientific">Actinomadura chibensis</name>
    <dbReference type="NCBI Taxonomy" id="392828"/>
    <lineage>
        <taxon>Bacteria</taxon>
        <taxon>Bacillati</taxon>
        <taxon>Actinomycetota</taxon>
        <taxon>Actinomycetes</taxon>
        <taxon>Streptosporangiales</taxon>
        <taxon>Thermomonosporaceae</taxon>
        <taxon>Actinomadura</taxon>
    </lineage>
</organism>
<dbReference type="InterPro" id="IPR004360">
    <property type="entry name" value="Glyas_Fos-R_dOase_dom"/>
</dbReference>
<dbReference type="SUPFAM" id="SSF54593">
    <property type="entry name" value="Glyoxalase/Bleomycin resistance protein/Dihydroxybiphenyl dioxygenase"/>
    <property type="match status" value="1"/>
</dbReference>
<dbReference type="AlphaFoldDB" id="A0A5D0NME1"/>
<feature type="region of interest" description="Disordered" evidence="1">
    <location>
        <begin position="1"/>
        <end position="32"/>
    </location>
</feature>
<reference evidence="3 4" key="1">
    <citation type="submission" date="2019-08" db="EMBL/GenBank/DDBJ databases">
        <title>Actinomadura sp. nov. CYP1-5 isolated from mountain soil.</title>
        <authorList>
            <person name="Songsumanus A."/>
            <person name="Kuncharoen N."/>
            <person name="Kudo T."/>
            <person name="Yuki M."/>
            <person name="Igarashi Y."/>
            <person name="Tanasupawat S."/>
        </authorList>
    </citation>
    <scope>NUCLEOTIDE SEQUENCE [LARGE SCALE GENOMIC DNA]</scope>
    <source>
        <strain evidence="3 4">JCM 14158</strain>
    </source>
</reference>
<evidence type="ECO:0000313" key="3">
    <source>
        <dbReference type="EMBL" id="TYB45459.1"/>
    </source>
</evidence>
<evidence type="ECO:0000313" key="4">
    <source>
        <dbReference type="Proteomes" id="UP000323380"/>
    </source>
</evidence>
<dbReference type="InterPro" id="IPR037523">
    <property type="entry name" value="VOC_core"/>
</dbReference>
<dbReference type="PANTHER" id="PTHR36110">
    <property type="entry name" value="RING-CLEAVING DIOXYGENASE MHQE-RELATED"/>
    <property type="match status" value="1"/>
</dbReference>
<sequence length="205" mass="22634">MSTKDCAPSPNDETQFSPAAAEPRPAHFRHGGTPVPAPGIHHVAYACRDLEATTRFYEDLMGFPLVHTEVAAGPSGGFFRHTFHDTGDGSCIAFFDLHEAGEREGWSSEISTGNKLPRWVNHIAFNVTTGKVDEVRARMQDAGVKPYMEVDHDYLHSLYYIDPNGIMVELCVDTPGFEADPAEAHRLLTATLDDVDHSQHKSMVK</sequence>
<dbReference type="Gene3D" id="3.10.180.10">
    <property type="entry name" value="2,3-Dihydroxybiphenyl 1,2-Dioxygenase, domain 1"/>
    <property type="match status" value="1"/>
</dbReference>
<dbReference type="Proteomes" id="UP000323380">
    <property type="component" value="Unassembled WGS sequence"/>
</dbReference>
<dbReference type="PANTHER" id="PTHR36110:SF4">
    <property type="entry name" value="RING-CLEAVING DIOXYGENASE MHQA-RELATED"/>
    <property type="match status" value="1"/>
</dbReference>
<dbReference type="Pfam" id="PF00903">
    <property type="entry name" value="Glyoxalase"/>
    <property type="match status" value="1"/>
</dbReference>
<dbReference type="InterPro" id="IPR029068">
    <property type="entry name" value="Glyas_Bleomycin-R_OHBP_Dase"/>
</dbReference>
<evidence type="ECO:0000256" key="1">
    <source>
        <dbReference type="SAM" id="MobiDB-lite"/>
    </source>
</evidence>